<evidence type="ECO:0000256" key="3">
    <source>
        <dbReference type="ARBA" id="ARBA00022980"/>
    </source>
</evidence>
<keyword evidence="3 8" id="KW-0689">Ribosomal protein</keyword>
<evidence type="ECO:0000256" key="4">
    <source>
        <dbReference type="ARBA" id="ARBA00023128"/>
    </source>
</evidence>
<dbReference type="GO" id="GO:0003723">
    <property type="term" value="F:RNA binding"/>
    <property type="evidence" value="ECO:0007669"/>
    <property type="project" value="InterPro"/>
</dbReference>
<dbReference type="EMBL" id="KF060941">
    <property type="protein sequence ID" value="AGZ90308.1"/>
    <property type="molecule type" value="Genomic_DNA"/>
</dbReference>
<evidence type="ECO:0000256" key="7">
    <source>
        <dbReference type="ARBA" id="ARBA00035414"/>
    </source>
</evidence>
<gene>
    <name evidence="11" type="primary">rps3</name>
</gene>
<comment type="similarity">
    <text evidence="2 8">Belongs to the universal ribosomal protein uS3 family.</text>
</comment>
<dbReference type="InterPro" id="IPR009019">
    <property type="entry name" value="KH_sf_prok-type"/>
</dbReference>
<geneLocation type="mitochondrion" evidence="11"/>
<dbReference type="AlphaFoldDB" id="U5YE89"/>
<dbReference type="RefSeq" id="YP_008816060.1">
    <property type="nucleotide sequence ID" value="NC_022861.1"/>
</dbReference>
<dbReference type="GO" id="GO:0005739">
    <property type="term" value="C:mitochondrion"/>
    <property type="evidence" value="ECO:0007669"/>
    <property type="project" value="UniProtKB-SubCell"/>
</dbReference>
<keyword evidence="5 8" id="KW-0687">Ribonucleoprotein</keyword>
<sequence length="496" mass="55790">MGKKVTPILFRLYYNRWPDSSWFSDLNYSQLLHQDISIKKFFGSSNSIGQKKSRKNRGGKARAPKGKAPGTIPHTKKGPAAQVGRGSLRSSFVTPSLINLQIGRSALYRLPARTLINLFVQYQKGIFRGKQRFQRLHRQKRALPAARPFIKKTGGALLRAPSPIINVRGDSMPYQSSPTVKKFVLPLGTSFLRQGVSPKARGLGFSRKQLLKKEQLNGTKQCQLLNAAHPWHEVPAPSSPLATNDAFVLRPLSSTPKQPRLQGLRYSKTKGAMLPPLFVSPLTFRYLQFLKTPRLSDRRAASWGALIPKIALPFWKMVAKHPVPLSPSPELLPPRSRAVFGTKKQVNQWPSELPLRRSPLQQHFEHVFSQQLNQICTIQHFCLQNKFQSANLIANQILQELRKKSSNFRRIASNILAESCQPTAHYIKGIRIRGSGRLTKSLLAKSFLKKIGQTSLQNLDHNIDYASGVVQTKYGLKGIKVWVSFSPKEKPTNPVQ</sequence>
<proteinExistence type="inferred from homology"/>
<evidence type="ECO:0000256" key="2">
    <source>
        <dbReference type="ARBA" id="ARBA00010761"/>
    </source>
</evidence>
<dbReference type="InterPro" id="IPR044954">
    <property type="entry name" value="Ribosomal_uS3m_plant"/>
</dbReference>
<dbReference type="GO" id="GO:0005840">
    <property type="term" value="C:ribosome"/>
    <property type="evidence" value="ECO:0007669"/>
    <property type="project" value="UniProtKB-KW"/>
</dbReference>
<dbReference type="PROSITE" id="PS00548">
    <property type="entry name" value="RIBOSOMAL_S3"/>
    <property type="match status" value="1"/>
</dbReference>
<dbReference type="InterPro" id="IPR018280">
    <property type="entry name" value="Ribosomal_uS3_CS"/>
</dbReference>
<name>U5YE89_9VIRI</name>
<evidence type="ECO:0000256" key="9">
    <source>
        <dbReference type="SAM" id="MobiDB-lite"/>
    </source>
</evidence>
<dbReference type="Pfam" id="PF00189">
    <property type="entry name" value="Ribosomal_S3_C"/>
    <property type="match status" value="1"/>
</dbReference>
<evidence type="ECO:0000256" key="5">
    <source>
        <dbReference type="ARBA" id="ARBA00023274"/>
    </source>
</evidence>
<evidence type="ECO:0000256" key="8">
    <source>
        <dbReference type="RuleBase" id="RU003624"/>
    </source>
</evidence>
<dbReference type="PANTHER" id="PTHR35928">
    <property type="entry name" value="RIBOSOMAL PROTEIN S3, MITOCHONDRIAL"/>
    <property type="match status" value="1"/>
</dbReference>
<protein>
    <recommendedName>
        <fullName evidence="6">Small ribosomal subunit protein uS3m</fullName>
    </recommendedName>
    <alternativeName>
        <fullName evidence="7">Ribosomal protein S3, mitochondrial</fullName>
    </alternativeName>
</protein>
<organism evidence="11">
    <name type="scientific">Entransia fimbriata</name>
    <dbReference type="NCBI Taxonomy" id="130991"/>
    <lineage>
        <taxon>Eukaryota</taxon>
        <taxon>Viridiplantae</taxon>
        <taxon>Streptophyta</taxon>
        <taxon>Klebsormidiophyceae</taxon>
        <taxon>Entransiales</taxon>
        <taxon>Entransiaceae</taxon>
        <taxon>Entransia</taxon>
    </lineage>
</organism>
<dbReference type="PANTHER" id="PTHR35928:SF2">
    <property type="entry name" value="SMALL RIBOSOMAL SUBUNIT PROTEIN US3M"/>
    <property type="match status" value="1"/>
</dbReference>
<dbReference type="Gene3D" id="3.30.1140.32">
    <property type="entry name" value="Ribosomal protein S3, C-terminal domain"/>
    <property type="match status" value="1"/>
</dbReference>
<evidence type="ECO:0000256" key="1">
    <source>
        <dbReference type="ARBA" id="ARBA00004173"/>
    </source>
</evidence>
<dbReference type="InterPro" id="IPR001351">
    <property type="entry name" value="Ribosomal_uS3_C"/>
</dbReference>
<keyword evidence="4 11" id="KW-0496">Mitochondrion</keyword>
<dbReference type="InterPro" id="IPR036419">
    <property type="entry name" value="Ribosomal_S3_C_sf"/>
</dbReference>
<feature type="domain" description="Small ribosomal subunit protein uS3 C-terminal" evidence="10">
    <location>
        <begin position="404"/>
        <end position="483"/>
    </location>
</feature>
<dbReference type="SUPFAM" id="SSF54814">
    <property type="entry name" value="Prokaryotic type KH domain (KH-domain type II)"/>
    <property type="match status" value="1"/>
</dbReference>
<evidence type="ECO:0000256" key="6">
    <source>
        <dbReference type="ARBA" id="ARBA00035157"/>
    </source>
</evidence>
<feature type="region of interest" description="Disordered" evidence="9">
    <location>
        <begin position="47"/>
        <end position="85"/>
    </location>
</feature>
<accession>U5YE89</accession>
<reference evidence="11" key="1">
    <citation type="journal article" date="2013" name="Genome Biol. Evol.">
        <title>Tracing the evolution of streptophyte algae and their mitochondrial genome.</title>
        <authorList>
            <person name="Turmel M."/>
            <person name="Otis C."/>
            <person name="Lemieux C."/>
        </authorList>
    </citation>
    <scope>NUCLEOTIDE SEQUENCE</scope>
</reference>
<evidence type="ECO:0000259" key="10">
    <source>
        <dbReference type="Pfam" id="PF00189"/>
    </source>
</evidence>
<evidence type="ECO:0000313" key="11">
    <source>
        <dbReference type="EMBL" id="AGZ90308.1"/>
    </source>
</evidence>
<dbReference type="SUPFAM" id="SSF54821">
    <property type="entry name" value="Ribosomal protein S3 C-terminal domain"/>
    <property type="match status" value="1"/>
</dbReference>
<dbReference type="GO" id="GO:1990904">
    <property type="term" value="C:ribonucleoprotein complex"/>
    <property type="evidence" value="ECO:0007669"/>
    <property type="project" value="UniProtKB-KW"/>
</dbReference>
<dbReference type="GeneID" id="17675363"/>
<feature type="compositionally biased region" description="Basic residues" evidence="9">
    <location>
        <begin position="51"/>
        <end position="65"/>
    </location>
</feature>
<comment type="subcellular location">
    <subcellularLocation>
        <location evidence="1">Mitochondrion</location>
    </subcellularLocation>
</comment>
<dbReference type="GO" id="GO:0006412">
    <property type="term" value="P:translation"/>
    <property type="evidence" value="ECO:0007669"/>
    <property type="project" value="InterPro"/>
</dbReference>
<dbReference type="GO" id="GO:0003735">
    <property type="term" value="F:structural constituent of ribosome"/>
    <property type="evidence" value="ECO:0007669"/>
    <property type="project" value="InterPro"/>
</dbReference>